<protein>
    <submittedName>
        <fullName evidence="1">Uncharacterized protein</fullName>
    </submittedName>
</protein>
<dbReference type="SUPFAM" id="SSF51998">
    <property type="entry name" value="PFL-like glycyl radical enzymes"/>
    <property type="match status" value="1"/>
</dbReference>
<comment type="caution">
    <text evidence="1">The sequence shown here is derived from an EMBL/GenBank/DDBJ whole genome shotgun (WGS) entry which is preliminary data.</text>
</comment>
<dbReference type="AlphaFoldDB" id="A0A0F9IB94"/>
<accession>A0A0F9IB94</accession>
<dbReference type="EMBL" id="LAZR01019825">
    <property type="protein sequence ID" value="KKL91095.1"/>
    <property type="molecule type" value="Genomic_DNA"/>
</dbReference>
<organism evidence="1">
    <name type="scientific">marine sediment metagenome</name>
    <dbReference type="NCBI Taxonomy" id="412755"/>
    <lineage>
        <taxon>unclassified sequences</taxon>
        <taxon>metagenomes</taxon>
        <taxon>ecological metagenomes</taxon>
    </lineage>
</organism>
<gene>
    <name evidence="1" type="ORF">LCGC14_1898100</name>
</gene>
<feature type="non-terminal residue" evidence="1">
    <location>
        <position position="127"/>
    </location>
</feature>
<sequence length="127" mass="14238">MSGSMFNTVFTPELDPLHYNTNLFDQKIVQDIWHEKYRLDGEKHPYESMQRVVDAVYKNDPIQAAKTSAYEAMRAGLWLPGGRINAGAGSDKRVTLMNCFVNATVYDSMDGIATALRYISLTLQQGG</sequence>
<dbReference type="Gene3D" id="3.20.70.20">
    <property type="match status" value="1"/>
</dbReference>
<evidence type="ECO:0000313" key="1">
    <source>
        <dbReference type="EMBL" id="KKL91095.1"/>
    </source>
</evidence>
<proteinExistence type="predicted"/>
<name>A0A0F9IB94_9ZZZZ</name>
<reference evidence="1" key="1">
    <citation type="journal article" date="2015" name="Nature">
        <title>Complex archaea that bridge the gap between prokaryotes and eukaryotes.</title>
        <authorList>
            <person name="Spang A."/>
            <person name="Saw J.H."/>
            <person name="Jorgensen S.L."/>
            <person name="Zaremba-Niedzwiedzka K."/>
            <person name="Martijn J."/>
            <person name="Lind A.E."/>
            <person name="van Eijk R."/>
            <person name="Schleper C."/>
            <person name="Guy L."/>
            <person name="Ettema T.J."/>
        </authorList>
    </citation>
    <scope>NUCLEOTIDE SEQUENCE</scope>
</reference>